<organism evidence="6 7">
    <name type="scientific">Malassezia obtusa</name>
    <dbReference type="NCBI Taxonomy" id="76774"/>
    <lineage>
        <taxon>Eukaryota</taxon>
        <taxon>Fungi</taxon>
        <taxon>Dikarya</taxon>
        <taxon>Basidiomycota</taxon>
        <taxon>Ustilaginomycotina</taxon>
        <taxon>Malasseziomycetes</taxon>
        <taxon>Malasseziales</taxon>
        <taxon>Malasseziaceae</taxon>
        <taxon>Malassezia</taxon>
    </lineage>
</organism>
<evidence type="ECO:0000256" key="1">
    <source>
        <dbReference type="ARBA" id="ARBA00004370"/>
    </source>
</evidence>
<gene>
    <name evidence="6" type="ORF">MOBT1_000342</name>
</gene>
<comment type="similarity">
    <text evidence="2">Belongs to the FUN14 family.</text>
</comment>
<evidence type="ECO:0000313" key="6">
    <source>
        <dbReference type="EMBL" id="WFD01666.1"/>
    </source>
</evidence>
<protein>
    <recommendedName>
        <fullName evidence="8">FUN14 family protein</fullName>
    </recommendedName>
</protein>
<dbReference type="PANTHER" id="PTHR21346">
    <property type="entry name" value="FUN14 DOMAIN CONTAINING"/>
    <property type="match status" value="1"/>
</dbReference>
<dbReference type="PANTHER" id="PTHR21346:SF10">
    <property type="entry name" value="TRANSMEMBRANE PROTEIN"/>
    <property type="match status" value="1"/>
</dbReference>
<dbReference type="Proteomes" id="UP001214603">
    <property type="component" value="Chromosome 1"/>
</dbReference>
<dbReference type="GO" id="GO:0016020">
    <property type="term" value="C:membrane"/>
    <property type="evidence" value="ECO:0007669"/>
    <property type="project" value="UniProtKB-SubCell"/>
</dbReference>
<keyword evidence="4" id="KW-1133">Transmembrane helix</keyword>
<keyword evidence="5" id="KW-0472">Membrane</keyword>
<name>A0AAF0DWW3_9BASI</name>
<dbReference type="InterPro" id="IPR007014">
    <property type="entry name" value="FUN14"/>
</dbReference>
<dbReference type="AlphaFoldDB" id="A0AAF0DWW3"/>
<evidence type="ECO:0000256" key="4">
    <source>
        <dbReference type="ARBA" id="ARBA00022989"/>
    </source>
</evidence>
<reference evidence="6" key="1">
    <citation type="submission" date="2023-03" db="EMBL/GenBank/DDBJ databases">
        <title>Mating type loci evolution in Malassezia.</title>
        <authorList>
            <person name="Coelho M.A."/>
        </authorList>
    </citation>
    <scope>NUCLEOTIDE SEQUENCE</scope>
    <source>
        <strain evidence="6">CBS 7876</strain>
    </source>
</reference>
<proteinExistence type="inferred from homology"/>
<evidence type="ECO:0000256" key="2">
    <source>
        <dbReference type="ARBA" id="ARBA00009160"/>
    </source>
</evidence>
<keyword evidence="7" id="KW-1185">Reference proteome</keyword>
<evidence type="ECO:0000313" key="7">
    <source>
        <dbReference type="Proteomes" id="UP001214603"/>
    </source>
</evidence>
<dbReference type="EMBL" id="CP119934">
    <property type="protein sequence ID" value="WFD01666.1"/>
    <property type="molecule type" value="Genomic_DNA"/>
</dbReference>
<accession>A0AAF0DWW3</accession>
<keyword evidence="3" id="KW-0812">Transmembrane</keyword>
<evidence type="ECO:0008006" key="8">
    <source>
        <dbReference type="Google" id="ProtNLM"/>
    </source>
</evidence>
<comment type="subcellular location">
    <subcellularLocation>
        <location evidence="1">Membrane</location>
    </subcellularLocation>
</comment>
<sequence>MSLSLLAPRVRLGGASLGALRSVPRTVVPDARLSMRPAVRAFRTQTATMPASSGRLMASAGLMAGTSALLAGAYSWSMQPVACEAARAPEPPIPEPKNKEEAKSIVNLYELSFGTICGLCAGIFIKKGLKLVAILMGGTYVLLQYLASRSFIKVNWSSIESVYNSSVNGLAGPVEAGAGKGNKYPLVRIWRRAINFLTADFQQRATFIAGLVLGLRLG</sequence>
<evidence type="ECO:0000256" key="5">
    <source>
        <dbReference type="ARBA" id="ARBA00023136"/>
    </source>
</evidence>
<evidence type="ECO:0000256" key="3">
    <source>
        <dbReference type="ARBA" id="ARBA00022692"/>
    </source>
</evidence>
<dbReference type="Pfam" id="PF04930">
    <property type="entry name" value="FUN14"/>
    <property type="match status" value="1"/>
</dbReference>